<dbReference type="EMBL" id="JARAOO010000005">
    <property type="protein sequence ID" value="KAJ7967606.1"/>
    <property type="molecule type" value="Genomic_DNA"/>
</dbReference>
<dbReference type="Gene3D" id="3.40.1000.30">
    <property type="match status" value="1"/>
</dbReference>
<reference evidence="3" key="1">
    <citation type="journal article" date="2023" name="Science">
        <title>Elucidation of the pathway for biosynthesis of saponin adjuvants from the soapbark tree.</title>
        <authorList>
            <person name="Reed J."/>
            <person name="Orme A."/>
            <person name="El-Demerdash A."/>
            <person name="Owen C."/>
            <person name="Martin L.B.B."/>
            <person name="Misra R.C."/>
            <person name="Kikuchi S."/>
            <person name="Rejzek M."/>
            <person name="Martin A.C."/>
            <person name="Harkess A."/>
            <person name="Leebens-Mack J."/>
            <person name="Louveau T."/>
            <person name="Stephenson M.J."/>
            <person name="Osbourn A."/>
        </authorList>
    </citation>
    <scope>NUCLEOTIDE SEQUENCE</scope>
    <source>
        <strain evidence="3">S10</strain>
    </source>
</reference>
<proteinExistence type="predicted"/>
<evidence type="ECO:0000313" key="4">
    <source>
        <dbReference type="Proteomes" id="UP001163823"/>
    </source>
</evidence>
<dbReference type="PANTHER" id="PTHR47602">
    <property type="entry name" value="F-BOX PROTEIN SKIP22"/>
    <property type="match status" value="1"/>
</dbReference>
<dbReference type="PROSITE" id="PS50181">
    <property type="entry name" value="FBOX"/>
    <property type="match status" value="1"/>
</dbReference>
<evidence type="ECO:0000256" key="1">
    <source>
        <dbReference type="SAM" id="MobiDB-lite"/>
    </source>
</evidence>
<accession>A0AAD7M223</accession>
<dbReference type="KEGG" id="qsa:O6P43_011844"/>
<feature type="domain" description="F-box" evidence="2">
    <location>
        <begin position="321"/>
        <end position="367"/>
    </location>
</feature>
<evidence type="ECO:0000259" key="2">
    <source>
        <dbReference type="PROSITE" id="PS50181"/>
    </source>
</evidence>
<dbReference type="PANTHER" id="PTHR47602:SF2">
    <property type="entry name" value="F-BOX PROTEIN SKIP22"/>
    <property type="match status" value="1"/>
</dbReference>
<name>A0AAD7M223_QUISA</name>
<dbReference type="EMBL" id="JARAOO010000005">
    <property type="protein sequence ID" value="KAJ7967605.1"/>
    <property type="molecule type" value="Genomic_DNA"/>
</dbReference>
<dbReference type="Gene3D" id="1.20.1280.50">
    <property type="match status" value="1"/>
</dbReference>
<organism evidence="3 4">
    <name type="scientific">Quillaja saponaria</name>
    <name type="common">Soap bark tree</name>
    <dbReference type="NCBI Taxonomy" id="32244"/>
    <lineage>
        <taxon>Eukaryota</taxon>
        <taxon>Viridiplantae</taxon>
        <taxon>Streptophyta</taxon>
        <taxon>Embryophyta</taxon>
        <taxon>Tracheophyta</taxon>
        <taxon>Spermatophyta</taxon>
        <taxon>Magnoliopsida</taxon>
        <taxon>eudicotyledons</taxon>
        <taxon>Gunneridae</taxon>
        <taxon>Pentapetalae</taxon>
        <taxon>rosids</taxon>
        <taxon>fabids</taxon>
        <taxon>Fabales</taxon>
        <taxon>Quillajaceae</taxon>
        <taxon>Quillaja</taxon>
    </lineage>
</organism>
<protein>
    <submittedName>
        <fullName evidence="3">F-box protein SKIP22-like</fullName>
    </submittedName>
</protein>
<dbReference type="InterPro" id="IPR036047">
    <property type="entry name" value="F-box-like_dom_sf"/>
</dbReference>
<feature type="compositionally biased region" description="Basic and acidic residues" evidence="1">
    <location>
        <begin position="73"/>
        <end position="82"/>
    </location>
</feature>
<feature type="compositionally biased region" description="Polar residues" evidence="1">
    <location>
        <begin position="83"/>
        <end position="92"/>
    </location>
</feature>
<keyword evidence="4" id="KW-1185">Reference proteome</keyword>
<dbReference type="Pfam" id="PF12937">
    <property type="entry name" value="F-box-like"/>
    <property type="match status" value="1"/>
</dbReference>
<dbReference type="SUPFAM" id="SSF81383">
    <property type="entry name" value="F-box domain"/>
    <property type="match status" value="1"/>
</dbReference>
<gene>
    <name evidence="3" type="ORF">O6P43_011844</name>
</gene>
<dbReference type="CDD" id="cd22165">
    <property type="entry name" value="F-box_AtSKIP22-like"/>
    <property type="match status" value="1"/>
</dbReference>
<evidence type="ECO:0000313" key="3">
    <source>
        <dbReference type="EMBL" id="KAJ7967606.1"/>
    </source>
</evidence>
<dbReference type="InterPro" id="IPR001810">
    <property type="entry name" value="F-box_dom"/>
</dbReference>
<dbReference type="Proteomes" id="UP001163823">
    <property type="component" value="Chromosome 5"/>
</dbReference>
<dbReference type="SMART" id="SM00256">
    <property type="entry name" value="FBOX"/>
    <property type="match status" value="1"/>
</dbReference>
<comment type="caution">
    <text evidence="3">The sequence shown here is derived from an EMBL/GenBank/DDBJ whole genome shotgun (WGS) entry which is preliminary data.</text>
</comment>
<sequence length="473" mass="52647">MKLRLRSLETKETLRVEVPSPCSLQGLKETLARVISSSSSSSNLHLSLNRKDEIQASSPEESLQSLGIAAGDNSDKGIHESESLGTPNQKLTIQARKKETSDIDMSDVLPEEGALVLDHRIEEKKEFCGTESMDIVEGSVEMVGKKSSEPCFLRRVLREELGEEVSDQKLLAIAVHAVILDSGFVGLDSLSSKKNGRFHFPSDWPAVSSTLSLRYTLPVILYDGSGANESVCLKFQSLGHFVNIYGSLSNGGLGLYRVCLDKSKFARTIDLMRANSDSKNSMENRDDYPEHEVFEFWKIVKDGLALPLLIDICEKAGLGPPPCFMRLPTELKLKFLENLPGTDLAKVGCTCSELRYLSSSNDLWKQKFEEEFGHGSGAKGSTYWKELFVRYLETKKKSERALAIIPRYRPETLYFPVRRDPNPFGVPSIVGGDYDRLPGFGVPSPFRRPGMPFPRFQQRRNFSPGCNLGGFSS</sequence>
<feature type="region of interest" description="Disordered" evidence="1">
    <location>
        <begin position="69"/>
        <end position="103"/>
    </location>
</feature>
<dbReference type="AlphaFoldDB" id="A0AAD7M223"/>